<keyword evidence="12" id="KW-1185">Reference proteome</keyword>
<dbReference type="Gene3D" id="3.40.50.150">
    <property type="entry name" value="Vaccinia Virus protein VP39"/>
    <property type="match status" value="1"/>
</dbReference>
<dbReference type="PANTHER" id="PTHR14614">
    <property type="entry name" value="HEPATOCELLULAR CARCINOMA-ASSOCIATED ANTIGEN"/>
    <property type="match status" value="1"/>
</dbReference>
<dbReference type="SUPFAM" id="SSF53335">
    <property type="entry name" value="S-adenosyl-L-methionine-dependent methyltransferases"/>
    <property type="match status" value="1"/>
</dbReference>
<proteinExistence type="inferred from homology"/>
<evidence type="ECO:0000256" key="7">
    <source>
        <dbReference type="ARBA" id="ARBA00022691"/>
    </source>
</evidence>
<evidence type="ECO:0000256" key="9">
    <source>
        <dbReference type="ARBA" id="ARBA00038126"/>
    </source>
</evidence>
<dbReference type="EC" id="2.1.1.85" evidence="3"/>
<dbReference type="Proteomes" id="UP001218218">
    <property type="component" value="Unassembled WGS sequence"/>
</dbReference>
<organism evidence="11 12">
    <name type="scientific">Mycena albidolilacea</name>
    <dbReference type="NCBI Taxonomy" id="1033008"/>
    <lineage>
        <taxon>Eukaryota</taxon>
        <taxon>Fungi</taxon>
        <taxon>Dikarya</taxon>
        <taxon>Basidiomycota</taxon>
        <taxon>Agaricomycotina</taxon>
        <taxon>Agaricomycetes</taxon>
        <taxon>Agaricomycetidae</taxon>
        <taxon>Agaricales</taxon>
        <taxon>Marasmiineae</taxon>
        <taxon>Mycenaceae</taxon>
        <taxon>Mycena</taxon>
    </lineage>
</organism>
<reference evidence="11" key="1">
    <citation type="submission" date="2023-03" db="EMBL/GenBank/DDBJ databases">
        <title>Massive genome expansion in bonnet fungi (Mycena s.s.) driven by repeated elements and novel gene families across ecological guilds.</title>
        <authorList>
            <consortium name="Lawrence Berkeley National Laboratory"/>
            <person name="Harder C.B."/>
            <person name="Miyauchi S."/>
            <person name="Viragh M."/>
            <person name="Kuo A."/>
            <person name="Thoen E."/>
            <person name="Andreopoulos B."/>
            <person name="Lu D."/>
            <person name="Skrede I."/>
            <person name="Drula E."/>
            <person name="Henrissat B."/>
            <person name="Morin E."/>
            <person name="Kohler A."/>
            <person name="Barry K."/>
            <person name="LaButti K."/>
            <person name="Morin E."/>
            <person name="Salamov A."/>
            <person name="Lipzen A."/>
            <person name="Mereny Z."/>
            <person name="Hegedus B."/>
            <person name="Baldrian P."/>
            <person name="Stursova M."/>
            <person name="Weitz H."/>
            <person name="Taylor A."/>
            <person name="Grigoriev I.V."/>
            <person name="Nagy L.G."/>
            <person name="Martin F."/>
            <person name="Kauserud H."/>
        </authorList>
    </citation>
    <scope>NUCLEOTIDE SEQUENCE</scope>
    <source>
        <strain evidence="11">CBHHK002</strain>
    </source>
</reference>
<name>A0AAD7AC49_9AGAR</name>
<comment type="subcellular location">
    <subcellularLocation>
        <location evidence="2">Cytoplasm</location>
    </subcellularLocation>
    <subcellularLocation>
        <location evidence="1">Nucleus</location>
    </subcellularLocation>
</comment>
<keyword evidence="5" id="KW-0489">Methyltransferase</keyword>
<keyword evidence="7" id="KW-0949">S-adenosyl-L-methionine</keyword>
<comment type="similarity">
    <text evidence="9">Belongs to the methyltransferase superfamily. METTL18 family.</text>
</comment>
<evidence type="ECO:0000256" key="6">
    <source>
        <dbReference type="ARBA" id="ARBA00022679"/>
    </source>
</evidence>
<keyword evidence="4" id="KW-0963">Cytoplasm</keyword>
<evidence type="ECO:0000256" key="1">
    <source>
        <dbReference type="ARBA" id="ARBA00004123"/>
    </source>
</evidence>
<evidence type="ECO:0000313" key="11">
    <source>
        <dbReference type="EMBL" id="KAJ7354550.1"/>
    </source>
</evidence>
<evidence type="ECO:0000256" key="3">
    <source>
        <dbReference type="ARBA" id="ARBA00012533"/>
    </source>
</evidence>
<evidence type="ECO:0000313" key="12">
    <source>
        <dbReference type="Proteomes" id="UP001218218"/>
    </source>
</evidence>
<gene>
    <name evidence="11" type="ORF">DFH08DRAFT_773786</name>
</gene>
<dbReference type="EMBL" id="JARIHO010000010">
    <property type="protein sequence ID" value="KAJ7354550.1"/>
    <property type="molecule type" value="Genomic_DNA"/>
</dbReference>
<dbReference type="AlphaFoldDB" id="A0AAD7AC49"/>
<dbReference type="GO" id="GO:0018064">
    <property type="term" value="F:protein-L-histidine N-tele-methyltransferase activity"/>
    <property type="evidence" value="ECO:0007669"/>
    <property type="project" value="UniProtKB-EC"/>
</dbReference>
<dbReference type="GO" id="GO:0032259">
    <property type="term" value="P:methylation"/>
    <property type="evidence" value="ECO:0007669"/>
    <property type="project" value="UniProtKB-KW"/>
</dbReference>
<comment type="caution">
    <text evidence="11">The sequence shown here is derived from an EMBL/GenBank/DDBJ whole genome shotgun (WGS) entry which is preliminary data.</text>
</comment>
<keyword evidence="6" id="KW-0808">Transferase</keyword>
<keyword evidence="8" id="KW-0539">Nucleus</keyword>
<evidence type="ECO:0000256" key="10">
    <source>
        <dbReference type="SAM" id="MobiDB-lite"/>
    </source>
</evidence>
<dbReference type="InterPro" id="IPR029063">
    <property type="entry name" value="SAM-dependent_MTases_sf"/>
</dbReference>
<dbReference type="GO" id="GO:0005737">
    <property type="term" value="C:cytoplasm"/>
    <property type="evidence" value="ECO:0007669"/>
    <property type="project" value="UniProtKB-SubCell"/>
</dbReference>
<protein>
    <recommendedName>
        <fullName evidence="3">protein-histidine N-methyltransferase</fullName>
        <ecNumber evidence="3">2.1.1.85</ecNumber>
    </recommendedName>
</protein>
<evidence type="ECO:0000256" key="5">
    <source>
        <dbReference type="ARBA" id="ARBA00022603"/>
    </source>
</evidence>
<dbReference type="InterPro" id="IPR019410">
    <property type="entry name" value="Methyltransf_16"/>
</dbReference>
<evidence type="ECO:0000256" key="2">
    <source>
        <dbReference type="ARBA" id="ARBA00004496"/>
    </source>
</evidence>
<dbReference type="GO" id="GO:0005634">
    <property type="term" value="C:nucleus"/>
    <property type="evidence" value="ECO:0007669"/>
    <property type="project" value="UniProtKB-SubCell"/>
</dbReference>
<sequence length="360" mass="38943">MFKFDFGIEDDGTEPLQAETAPPEVLQSEPFAELSLSQLLESLPPLISYSPLLIPLSSSRKSVTLARRDLFDARFQLISEGHGDEPPVDTPAPTSTSALGFLDAPSDLVPGVYEGGLKTWECSLDLVGYLDSFRDADSSYFSGKRVLEVGCGTGIPSVYLLSYLFSENSNVNAHVHMQDYNASVLELITFPNIILAWYMSPSSAAYRAAAADEECPPGDPTIPGELTITPALKSAFTASIAKLGISLAFFSGPWEGLTTYLKSSVETKHDLVLTSETIYRTEALPALIQLLHQACADAQSRPLCLVAAKVLYFGVGGGVSEFVRALRSKDMVDKGSSGTAESVWERKVGVGRKIMRIDWV</sequence>
<accession>A0AAD7AC49</accession>
<feature type="region of interest" description="Disordered" evidence="10">
    <location>
        <begin position="1"/>
        <end position="21"/>
    </location>
</feature>
<evidence type="ECO:0000256" key="4">
    <source>
        <dbReference type="ARBA" id="ARBA00022490"/>
    </source>
</evidence>
<evidence type="ECO:0000256" key="8">
    <source>
        <dbReference type="ARBA" id="ARBA00023242"/>
    </source>
</evidence>
<dbReference type="PANTHER" id="PTHR14614:SF39">
    <property type="entry name" value="HISTIDINE PROTEIN METHYLTRANSFERASE 1 HOMOLOG"/>
    <property type="match status" value="1"/>
</dbReference>